<dbReference type="SUPFAM" id="SSF160379">
    <property type="entry name" value="SP0830-like"/>
    <property type="match status" value="1"/>
</dbReference>
<dbReference type="RefSeq" id="WP_147134302.1">
    <property type="nucleotide sequence ID" value="NZ_BAABIJ010000001.1"/>
</dbReference>
<dbReference type="PANTHER" id="PTHR36439:SF1">
    <property type="entry name" value="DUF1697 DOMAIN-CONTAINING PROTEIN"/>
    <property type="match status" value="1"/>
</dbReference>
<keyword evidence="2" id="KW-1185">Reference proteome</keyword>
<dbReference type="InterPro" id="IPR012545">
    <property type="entry name" value="DUF1697"/>
</dbReference>
<dbReference type="Gene3D" id="3.30.70.1280">
    <property type="entry name" value="SP0830-like domains"/>
    <property type="match status" value="1"/>
</dbReference>
<organism evidence="1 2">
    <name type="scientific">Stackebrandtia albiflava</name>
    <dbReference type="NCBI Taxonomy" id="406432"/>
    <lineage>
        <taxon>Bacteria</taxon>
        <taxon>Bacillati</taxon>
        <taxon>Actinomycetota</taxon>
        <taxon>Actinomycetes</taxon>
        <taxon>Glycomycetales</taxon>
        <taxon>Glycomycetaceae</taxon>
        <taxon>Stackebrandtia</taxon>
    </lineage>
</organism>
<dbReference type="AlphaFoldDB" id="A0A562VC98"/>
<evidence type="ECO:0000313" key="2">
    <source>
        <dbReference type="Proteomes" id="UP000321617"/>
    </source>
</evidence>
<accession>A0A562VC98</accession>
<name>A0A562VC98_9ACTN</name>
<comment type="caution">
    <text evidence="1">The sequence shown here is derived from an EMBL/GenBank/DDBJ whole genome shotgun (WGS) entry which is preliminary data.</text>
</comment>
<gene>
    <name evidence="1" type="ORF">LX16_1215</name>
</gene>
<dbReference type="PIRSF" id="PIRSF008502">
    <property type="entry name" value="UCP008502"/>
    <property type="match status" value="1"/>
</dbReference>
<sequence length="180" mass="19575">MRYLALLRGVNVGGHNKLPMAELRALCGELGWRNVGTYIQSGNVVFDADGSTARVRDDLASGIAERFGFRPAVVLRDVAGLDAAMAANPFTDRDLDPAKLTVTFLAEPVPESVRAAVTVPPGLPEQAAATRTELYVYYPDGMGRSKLDRSPFWKPLAGTVTTTRNWRTVLKLRDMLAAVD</sequence>
<dbReference type="Pfam" id="PF08002">
    <property type="entry name" value="DUF1697"/>
    <property type="match status" value="1"/>
</dbReference>
<dbReference type="OrthoDB" id="9806494at2"/>
<reference evidence="1 2" key="1">
    <citation type="journal article" date="2013" name="Stand. Genomic Sci.">
        <title>Genomic Encyclopedia of Type Strains, Phase I: The one thousand microbial genomes (KMG-I) project.</title>
        <authorList>
            <person name="Kyrpides N.C."/>
            <person name="Woyke T."/>
            <person name="Eisen J.A."/>
            <person name="Garrity G."/>
            <person name="Lilburn T.G."/>
            <person name="Beck B.J."/>
            <person name="Whitman W.B."/>
            <person name="Hugenholtz P."/>
            <person name="Klenk H.P."/>
        </authorList>
    </citation>
    <scope>NUCLEOTIDE SEQUENCE [LARGE SCALE GENOMIC DNA]</scope>
    <source>
        <strain evidence="1 2">DSM 45044</strain>
    </source>
</reference>
<evidence type="ECO:0000313" key="1">
    <source>
        <dbReference type="EMBL" id="TWJ15504.1"/>
    </source>
</evidence>
<dbReference type="PANTHER" id="PTHR36439">
    <property type="entry name" value="BLL4334 PROTEIN"/>
    <property type="match status" value="1"/>
</dbReference>
<dbReference type="EMBL" id="VLLL01000005">
    <property type="protein sequence ID" value="TWJ15504.1"/>
    <property type="molecule type" value="Genomic_DNA"/>
</dbReference>
<protein>
    <submittedName>
        <fullName evidence="1">Uncharacterized protein (DUF1697 family)</fullName>
    </submittedName>
</protein>
<dbReference type="Proteomes" id="UP000321617">
    <property type="component" value="Unassembled WGS sequence"/>
</dbReference>
<proteinExistence type="predicted"/>